<feature type="domain" description="PpiC" evidence="2">
    <location>
        <begin position="138"/>
        <end position="252"/>
    </location>
</feature>
<keyword evidence="3" id="KW-0413">Isomerase</keyword>
<dbReference type="GO" id="GO:0003755">
    <property type="term" value="F:peptidyl-prolyl cis-trans isomerase activity"/>
    <property type="evidence" value="ECO:0007669"/>
    <property type="project" value="InterPro"/>
</dbReference>
<sequence>MSNELTSPPGAAAAPSSTPAARRPLPRWLREPLLHFAIAGVALFAVDHWIVGASDDPRTIVVGAEVDDKARELFRGSRGRDPDAKELAALRQVWVDNEVLYREGLALQVDRGDAAIRERVIFKALSVVDANLKPPAADEKTLRAWFEAHRAKYDEPPRLDFQEAVLAGEASESAVRALVERLNHGAPGEIDAGLRVFKGRPQASLVPSYGEDFATALAEATPGEWRALRAQDGWHAIRVDGSSPGRPAQFEALQGMLLQDWTDTVMAERRTAAVRELARKYHVRVEETAR</sequence>
<dbReference type="InterPro" id="IPR000297">
    <property type="entry name" value="PPIase_PpiC"/>
</dbReference>
<dbReference type="Pfam" id="PF13145">
    <property type="entry name" value="Rotamase_2"/>
    <property type="match status" value="1"/>
</dbReference>
<dbReference type="OrthoDB" id="196786at2"/>
<evidence type="ECO:0000313" key="4">
    <source>
        <dbReference type="Proteomes" id="UP000295106"/>
    </source>
</evidence>
<feature type="region of interest" description="Disordered" evidence="1">
    <location>
        <begin position="1"/>
        <end position="22"/>
    </location>
</feature>
<evidence type="ECO:0000259" key="2">
    <source>
        <dbReference type="Pfam" id="PF13145"/>
    </source>
</evidence>
<dbReference type="Proteomes" id="UP000295106">
    <property type="component" value="Unassembled WGS sequence"/>
</dbReference>
<dbReference type="GeneID" id="99685316"/>
<protein>
    <submittedName>
        <fullName evidence="3">Parvulin-like peptidyl-prolyl cis-trans isomerase protein</fullName>
    </submittedName>
</protein>
<evidence type="ECO:0000256" key="1">
    <source>
        <dbReference type="SAM" id="MobiDB-lite"/>
    </source>
</evidence>
<comment type="caution">
    <text evidence="3">The sequence shown here is derived from an EMBL/GenBank/DDBJ whole genome shotgun (WGS) entry which is preliminary data.</text>
</comment>
<accession>A0A4R2MJM4</accession>
<dbReference type="EMBL" id="SLXD01000015">
    <property type="protein sequence ID" value="TCO99312.1"/>
    <property type="molecule type" value="Genomic_DNA"/>
</dbReference>
<gene>
    <name evidence="3" type="ORF">EV684_115105</name>
</gene>
<dbReference type="AlphaFoldDB" id="A0A4R2MJM4"/>
<name>A0A4R2MJM4_RUBGE</name>
<dbReference type="RefSeq" id="WP_132649275.1">
    <property type="nucleotide sequence ID" value="NZ_CP181386.1"/>
</dbReference>
<reference evidence="3 4" key="1">
    <citation type="submission" date="2019-03" db="EMBL/GenBank/DDBJ databases">
        <title>Genomic Encyclopedia of Type Strains, Phase IV (KMG-IV): sequencing the most valuable type-strain genomes for metagenomic binning, comparative biology and taxonomic classification.</title>
        <authorList>
            <person name="Goeker M."/>
        </authorList>
    </citation>
    <scope>NUCLEOTIDE SEQUENCE [LARGE SCALE GENOMIC DNA]</scope>
    <source>
        <strain evidence="3 4">DSM 1709</strain>
    </source>
</reference>
<evidence type="ECO:0000313" key="3">
    <source>
        <dbReference type="EMBL" id="TCO99312.1"/>
    </source>
</evidence>
<proteinExistence type="predicted"/>
<organism evidence="3 4">
    <name type="scientific">Rubrivivax gelatinosus</name>
    <name type="common">Rhodocyclus gelatinosus</name>
    <name type="synonym">Rhodopseudomonas gelatinosa</name>
    <dbReference type="NCBI Taxonomy" id="28068"/>
    <lineage>
        <taxon>Bacteria</taxon>
        <taxon>Pseudomonadati</taxon>
        <taxon>Pseudomonadota</taxon>
        <taxon>Betaproteobacteria</taxon>
        <taxon>Burkholderiales</taxon>
        <taxon>Sphaerotilaceae</taxon>
        <taxon>Rubrivivax</taxon>
    </lineage>
</organism>